<evidence type="ECO:0000313" key="6">
    <source>
        <dbReference type="Proteomes" id="UP001222027"/>
    </source>
</evidence>
<gene>
    <name evidence="5" type="ORF">OPV22_006675</name>
</gene>
<dbReference type="InterPro" id="IPR025486">
    <property type="entry name" value="DUF4378"/>
</dbReference>
<feature type="compositionally biased region" description="Basic and acidic residues" evidence="1">
    <location>
        <begin position="559"/>
        <end position="569"/>
    </location>
</feature>
<keyword evidence="6" id="KW-1185">Reference proteome</keyword>
<feature type="compositionally biased region" description="Basic and acidic residues" evidence="1">
    <location>
        <begin position="725"/>
        <end position="747"/>
    </location>
</feature>
<dbReference type="Pfam" id="PF14309">
    <property type="entry name" value="DUF4378"/>
    <property type="match status" value="1"/>
</dbReference>
<feature type="domain" description="DUF3741" evidence="2">
    <location>
        <begin position="198"/>
        <end position="242"/>
    </location>
</feature>
<dbReference type="InterPro" id="IPR032795">
    <property type="entry name" value="DUF3741-assoc"/>
</dbReference>
<accession>A0AAV8RT04</accession>
<feature type="compositionally biased region" description="Polar residues" evidence="1">
    <location>
        <begin position="44"/>
        <end position="59"/>
    </location>
</feature>
<feature type="compositionally biased region" description="Polar residues" evidence="1">
    <location>
        <begin position="306"/>
        <end position="316"/>
    </location>
</feature>
<evidence type="ECO:0000259" key="2">
    <source>
        <dbReference type="Pfam" id="PF12552"/>
    </source>
</evidence>
<feature type="domain" description="DUF4378" evidence="3">
    <location>
        <begin position="855"/>
        <end position="1003"/>
    </location>
</feature>
<feature type="domain" description="DUF3741" evidence="4">
    <location>
        <begin position="100"/>
        <end position="116"/>
    </location>
</feature>
<comment type="caution">
    <text evidence="5">The sequence shown here is derived from an EMBL/GenBank/DDBJ whole genome shotgun (WGS) entry which is preliminary data.</text>
</comment>
<name>A0AAV8RT04_ENSVE</name>
<feature type="compositionally biased region" description="Low complexity" evidence="1">
    <location>
        <begin position="771"/>
        <end position="780"/>
    </location>
</feature>
<feature type="region of interest" description="Disordered" evidence="1">
    <location>
        <begin position="763"/>
        <end position="784"/>
    </location>
</feature>
<protein>
    <recommendedName>
        <fullName evidence="7">DUF4378 domain-containing protein</fullName>
    </recommendedName>
</protein>
<feature type="region of interest" description="Disordered" evidence="1">
    <location>
        <begin position="1"/>
        <end position="59"/>
    </location>
</feature>
<dbReference type="InterPro" id="IPR022212">
    <property type="entry name" value="DUF3741"/>
</dbReference>
<proteinExistence type="predicted"/>
<evidence type="ECO:0000259" key="3">
    <source>
        <dbReference type="Pfam" id="PF14309"/>
    </source>
</evidence>
<sequence length="1011" mass="114384">MYSSAGRSRHAEKPRRPESGSDRAPFAAPRGQGYVHHRRPGNAATITHDSAYKSDSSVEENSFSLEFGRKRSSCKKTSGKRIQSLVDEEVSKETETRHPSPSVIARLMGLDTLPPPQIACKQQKDADACSQAASCTAIQGKFVPSKENFRLKSTNEDQEFKDIFEVMDTAKFKKCENQSTRKAKPSFKGSKTDMDFIRQKFMDVKRLSTDEALQNSKEFDDALEILHSNKDLFLKFLQDPDSLSMRHLQEVNHVPFSPHPTQITVLKSSKGDNYGNTGTSESKSKDGRYSHMRKEVGSSFRKPATSPISRSLSEYSSVPRRPSTPLYTGKAEAHMHPTRIVVLKPSLGRSHRVVGPPSSSHENLRIGSRRHRESALSAIQELYMEGRDKPKFSENVGHLRHKAKGSRETAKGTARQIRHAIGSHSKSPITSELKTCVQNESFCISSDLAKLNNSESFCQFPDHFDEWINEFDPSCSYSTKSSFSREARKHMSERLKITQQFEVVGLAARDMSTLAEMIAFSYIETPDTTGVSLGTKKVSDDKFAGDEILGGLDCPSTISDKDELRDGSSKKLRKSKSLPAASTAHRSPKVSHRKQDGNGTCYILKDVIKMDPDEFSDASFSKNHKSFVRGCVFHRNKPRQPHPVGEENKLPELEIHVPSEELRKSIYLRDLPEEKLLHPEHHDEHVTDRKQLIDTPLVPICVDEPSPLTPNEQSKPSVMRLTPENKELSSHSHNDIMNEKDSTRHPQVDPLQSQSETFEAGLTLSSKESEQPSPVSVFEPPSEEESSCSGCFERISADLQELRMQLNLLKVESAERYVEESGIILSSDEISAGDFRTNLRTREIHQTFIDEDDRDFSYLLDILIDSGIHGDNQDRLSDVFYSLDYPVDPHVFDKLETKYSMMATWSGSERKLLFDLVNCSLVGIIAPHIDLHPWVRSKKKSMHRWEPEGLVERLWEMVVKQRKELGCNLEDKILDPRWLDVEDDTDVIVKEIERMLNDDLWEETVAEFIIG</sequence>
<dbReference type="Proteomes" id="UP001222027">
    <property type="component" value="Unassembled WGS sequence"/>
</dbReference>
<reference evidence="5 6" key="1">
    <citation type="submission" date="2022-12" db="EMBL/GenBank/DDBJ databases">
        <title>Chromosome-scale assembly of the Ensete ventricosum genome.</title>
        <authorList>
            <person name="Dussert Y."/>
            <person name="Stocks J."/>
            <person name="Wendawek A."/>
            <person name="Woldeyes F."/>
            <person name="Nichols R.A."/>
            <person name="Borrell J.S."/>
        </authorList>
    </citation>
    <scope>NUCLEOTIDE SEQUENCE [LARGE SCALE GENOMIC DNA]</scope>
    <source>
        <strain evidence="6">cv. Maze</strain>
        <tissue evidence="5">Seeds</tissue>
    </source>
</reference>
<feature type="compositionally biased region" description="Basic and acidic residues" evidence="1">
    <location>
        <begin position="282"/>
        <end position="296"/>
    </location>
</feature>
<dbReference type="PANTHER" id="PTHR46836:SF8">
    <property type="entry name" value="AFADIN"/>
    <property type="match status" value="1"/>
</dbReference>
<feature type="region of interest" description="Disordered" evidence="1">
    <location>
        <begin position="255"/>
        <end position="322"/>
    </location>
</feature>
<evidence type="ECO:0000259" key="4">
    <source>
        <dbReference type="Pfam" id="PF14383"/>
    </source>
</evidence>
<feature type="compositionally biased region" description="Basic and acidic residues" evidence="1">
    <location>
        <begin position="9"/>
        <end position="21"/>
    </location>
</feature>
<evidence type="ECO:0000313" key="5">
    <source>
        <dbReference type="EMBL" id="KAJ8505789.1"/>
    </source>
</evidence>
<organism evidence="5 6">
    <name type="scientific">Ensete ventricosum</name>
    <name type="common">Abyssinian banana</name>
    <name type="synonym">Musa ensete</name>
    <dbReference type="NCBI Taxonomy" id="4639"/>
    <lineage>
        <taxon>Eukaryota</taxon>
        <taxon>Viridiplantae</taxon>
        <taxon>Streptophyta</taxon>
        <taxon>Embryophyta</taxon>
        <taxon>Tracheophyta</taxon>
        <taxon>Spermatophyta</taxon>
        <taxon>Magnoliopsida</taxon>
        <taxon>Liliopsida</taxon>
        <taxon>Zingiberales</taxon>
        <taxon>Musaceae</taxon>
        <taxon>Ensete</taxon>
    </lineage>
</organism>
<dbReference type="PANTHER" id="PTHR46836">
    <property type="entry name" value="AFADIN"/>
    <property type="match status" value="1"/>
</dbReference>
<dbReference type="AlphaFoldDB" id="A0AAV8RT04"/>
<dbReference type="Pfam" id="PF14383">
    <property type="entry name" value="VARLMGL"/>
    <property type="match status" value="1"/>
</dbReference>
<feature type="region of interest" description="Disordered" evidence="1">
    <location>
        <begin position="559"/>
        <end position="597"/>
    </location>
</feature>
<feature type="region of interest" description="Disordered" evidence="1">
    <location>
        <begin position="348"/>
        <end position="370"/>
    </location>
</feature>
<dbReference type="EMBL" id="JAQQAF010000002">
    <property type="protein sequence ID" value="KAJ8505789.1"/>
    <property type="molecule type" value="Genomic_DNA"/>
</dbReference>
<evidence type="ECO:0000256" key="1">
    <source>
        <dbReference type="SAM" id="MobiDB-lite"/>
    </source>
</evidence>
<evidence type="ECO:0008006" key="7">
    <source>
        <dbReference type="Google" id="ProtNLM"/>
    </source>
</evidence>
<dbReference type="Pfam" id="PF12552">
    <property type="entry name" value="DUF3741"/>
    <property type="match status" value="1"/>
</dbReference>
<feature type="region of interest" description="Disordered" evidence="1">
    <location>
        <begin position="725"/>
        <end position="750"/>
    </location>
</feature>